<evidence type="ECO:0000313" key="4">
    <source>
        <dbReference type="Proteomes" id="UP001057474"/>
    </source>
</evidence>
<dbReference type="NCBIfam" id="NF043030">
    <property type="entry name" value="T4SS_Wip"/>
    <property type="match status" value="1"/>
</dbReference>
<dbReference type="InterPro" id="IPR048521">
    <property type="entry name" value="WipA_Phos"/>
</dbReference>
<dbReference type="Proteomes" id="UP001057474">
    <property type="component" value="Chromosome"/>
</dbReference>
<sequence length="703" mass="78547">MVNQVIQKNVDIYQYPKEFEGNSGSVTIGDLHGNAVKLLHFALRHNIVQFKANVENPEQSYASFVDVYDKMGAAVETIKNSEFTIKSKQDLIEKHQQKIARHEELSAKDSRTQEEEKELASINPEQLKGFITEKVELIAAAKEAIDASKKMLPDLVKEFHQFLGQIEVRDKNAIVRLIGDELADRGSNDYFTLRFLELLSDNGVKVNITISNHSNEFVTAYENLFKNQGLKAKNDVTDPDKLSFLGLKVLVEEGVVEESDITEIVERVYKPSLKVIDYTLSEDGINLFTHAPVRFEIIQHVANSLGVVYDDSTKEALAATIDKINVKFSQAVAENRINELCDTSNIGRLENLTPEEMAASPLVNVIWNRWSAAADTDDARPSEKNGYKIGYNHGHDPYQSKYAHVNNLDTSCGKGAPRQISKKLEEAQAAVDSPTESPETRKAAQGYIDGVNCYKVLDSDEKSVDHQFTPEAIDKEFKQKNQSFFGALFDKVAQVAKSVVDGVKGIWNGIKETVSNLVNPGAKEKPLQEALGKMRQEVQVYEAKRNKLELFVNNVTEGAYSSADIKADMALMKQAAENIQKMTMPPGMEAYAKQYEFAKDLSKLNWTAYSDCDKIQKGELTHNDLFTRVDEALKKIATQKNQEPSTWVRAQPHEHHDLVVNGTPGSTIDVSHEVKDTLNIHKGTGGIKVDDEGEQERVSLSNP</sequence>
<organism evidence="3 4">
    <name type="scientific">Legionella lytica</name>
    <dbReference type="NCBI Taxonomy" id="96232"/>
    <lineage>
        <taxon>Bacteria</taxon>
        <taxon>Pseudomonadati</taxon>
        <taxon>Pseudomonadota</taxon>
        <taxon>Gammaproteobacteria</taxon>
        <taxon>Legionellales</taxon>
        <taxon>Legionellaceae</taxon>
        <taxon>Legionella</taxon>
    </lineage>
</organism>
<evidence type="ECO:0000256" key="1">
    <source>
        <dbReference type="SAM" id="MobiDB-lite"/>
    </source>
</evidence>
<feature type="region of interest" description="Disordered" evidence="1">
    <location>
        <begin position="681"/>
        <end position="703"/>
    </location>
</feature>
<gene>
    <name evidence="3" type="ORF">J2N86_12025</name>
</gene>
<evidence type="ECO:0000259" key="2">
    <source>
        <dbReference type="Pfam" id="PF21663"/>
    </source>
</evidence>
<name>A0ABY4Y7P9_9GAMM</name>
<dbReference type="RefSeq" id="WP_252579702.1">
    <property type="nucleotide sequence ID" value="NZ_CP071527.1"/>
</dbReference>
<feature type="domain" description="WipA-like phosphatase" evidence="2">
    <location>
        <begin position="174"/>
        <end position="414"/>
    </location>
</feature>
<accession>A0ABY4Y7P9</accession>
<reference evidence="3" key="1">
    <citation type="submission" date="2021-03" db="EMBL/GenBank/DDBJ databases">
        <title>Legionella lytica PCM 2298.</title>
        <authorList>
            <person name="Koper P."/>
        </authorList>
    </citation>
    <scope>NUCLEOTIDE SEQUENCE</scope>
    <source>
        <strain evidence="3">PCM 2298</strain>
    </source>
</reference>
<proteinExistence type="predicted"/>
<evidence type="ECO:0000313" key="3">
    <source>
        <dbReference type="EMBL" id="USQ13403.1"/>
    </source>
</evidence>
<keyword evidence="4" id="KW-1185">Reference proteome</keyword>
<protein>
    <recommendedName>
        <fullName evidence="2">WipA-like phosphatase domain-containing protein</fullName>
    </recommendedName>
</protein>
<dbReference type="Pfam" id="PF21663">
    <property type="entry name" value="WipA_Phos"/>
    <property type="match status" value="1"/>
</dbReference>
<dbReference type="EMBL" id="CP071527">
    <property type="protein sequence ID" value="USQ13403.1"/>
    <property type="molecule type" value="Genomic_DNA"/>
</dbReference>